<dbReference type="Proteomes" id="UP001589836">
    <property type="component" value="Unassembled WGS sequence"/>
</dbReference>
<dbReference type="EMBL" id="JBHLTP010000011">
    <property type="protein sequence ID" value="MFC0524444.1"/>
    <property type="molecule type" value="Genomic_DNA"/>
</dbReference>
<evidence type="ECO:0000313" key="3">
    <source>
        <dbReference type="Proteomes" id="UP001589836"/>
    </source>
</evidence>
<name>A0ABV6LQA0_9BACI</name>
<protein>
    <recommendedName>
        <fullName evidence="4">DUF3139 domain-containing protein</fullName>
    </recommendedName>
</protein>
<keyword evidence="1" id="KW-0812">Transmembrane</keyword>
<keyword evidence="1" id="KW-1133">Transmembrane helix</keyword>
<dbReference type="RefSeq" id="WP_377348428.1">
    <property type="nucleotide sequence ID" value="NZ_JBHLTP010000011.1"/>
</dbReference>
<reference evidence="2 3" key="1">
    <citation type="submission" date="2024-09" db="EMBL/GenBank/DDBJ databases">
        <authorList>
            <person name="Sun Q."/>
            <person name="Mori K."/>
        </authorList>
    </citation>
    <scope>NUCLEOTIDE SEQUENCE [LARGE SCALE GENOMIC DNA]</scope>
    <source>
        <strain evidence="2 3">NCAIM B.02529</strain>
    </source>
</reference>
<evidence type="ECO:0008006" key="4">
    <source>
        <dbReference type="Google" id="ProtNLM"/>
    </source>
</evidence>
<sequence length="106" mass="12084">MKKIILYTVIGVLLTAGVIYYFSTKLVHTDELHHVKVEEKHHTTDKGKEHYTIHADGMTLIVKHKSTWDLIQEGEAYNISYEYADSIEPTILSIVDESEELEGSGH</sequence>
<keyword evidence="1" id="KW-0472">Membrane</keyword>
<keyword evidence="3" id="KW-1185">Reference proteome</keyword>
<evidence type="ECO:0000313" key="2">
    <source>
        <dbReference type="EMBL" id="MFC0524444.1"/>
    </source>
</evidence>
<organism evidence="2 3">
    <name type="scientific">Pontibacillus salicampi</name>
    <dbReference type="NCBI Taxonomy" id="1449801"/>
    <lineage>
        <taxon>Bacteria</taxon>
        <taxon>Bacillati</taxon>
        <taxon>Bacillota</taxon>
        <taxon>Bacilli</taxon>
        <taxon>Bacillales</taxon>
        <taxon>Bacillaceae</taxon>
        <taxon>Pontibacillus</taxon>
    </lineage>
</organism>
<comment type="caution">
    <text evidence="2">The sequence shown here is derived from an EMBL/GenBank/DDBJ whole genome shotgun (WGS) entry which is preliminary data.</text>
</comment>
<evidence type="ECO:0000256" key="1">
    <source>
        <dbReference type="SAM" id="Phobius"/>
    </source>
</evidence>
<proteinExistence type="predicted"/>
<feature type="transmembrane region" description="Helical" evidence="1">
    <location>
        <begin position="5"/>
        <end position="23"/>
    </location>
</feature>
<gene>
    <name evidence="2" type="ORF">ACFFGV_12790</name>
</gene>
<accession>A0ABV6LQA0</accession>